<protein>
    <recommendedName>
        <fullName evidence="2">CCHC-type domain-containing protein</fullName>
    </recommendedName>
</protein>
<dbReference type="GO" id="GO:0003676">
    <property type="term" value="F:nucleic acid binding"/>
    <property type="evidence" value="ECO:0007669"/>
    <property type="project" value="InterPro"/>
</dbReference>
<dbReference type="InterPro" id="IPR001878">
    <property type="entry name" value="Znf_CCHC"/>
</dbReference>
<proteinExistence type="predicted"/>
<dbReference type="PANTHER" id="PTHR12521">
    <property type="entry name" value="PROTEIN C6ORF130"/>
    <property type="match status" value="1"/>
</dbReference>
<dbReference type="InterPro" id="IPR043472">
    <property type="entry name" value="Macro_dom-like"/>
</dbReference>
<dbReference type="Proteomes" id="UP001160148">
    <property type="component" value="Unassembled WGS sequence"/>
</dbReference>
<evidence type="ECO:0000313" key="4">
    <source>
        <dbReference type="Proteomes" id="UP001160148"/>
    </source>
</evidence>
<feature type="compositionally biased region" description="Polar residues" evidence="1">
    <location>
        <begin position="116"/>
        <end position="126"/>
    </location>
</feature>
<evidence type="ECO:0000313" key="3">
    <source>
        <dbReference type="EMBL" id="CAI6373755.1"/>
    </source>
</evidence>
<dbReference type="EMBL" id="CARXXK010001121">
    <property type="protein sequence ID" value="CAI6373755.1"/>
    <property type="molecule type" value="Genomic_DNA"/>
</dbReference>
<dbReference type="InterPro" id="IPR036875">
    <property type="entry name" value="Znf_CCHC_sf"/>
</dbReference>
<organism evidence="3 4">
    <name type="scientific">Macrosiphum euphorbiae</name>
    <name type="common">potato aphid</name>
    <dbReference type="NCBI Taxonomy" id="13131"/>
    <lineage>
        <taxon>Eukaryota</taxon>
        <taxon>Metazoa</taxon>
        <taxon>Ecdysozoa</taxon>
        <taxon>Arthropoda</taxon>
        <taxon>Hexapoda</taxon>
        <taxon>Insecta</taxon>
        <taxon>Pterygota</taxon>
        <taxon>Neoptera</taxon>
        <taxon>Paraneoptera</taxon>
        <taxon>Hemiptera</taxon>
        <taxon>Sternorrhyncha</taxon>
        <taxon>Aphidomorpha</taxon>
        <taxon>Aphidoidea</taxon>
        <taxon>Aphididae</taxon>
        <taxon>Macrosiphini</taxon>
        <taxon>Macrosiphum</taxon>
    </lineage>
</organism>
<reference evidence="3 4" key="1">
    <citation type="submission" date="2023-01" db="EMBL/GenBank/DDBJ databases">
        <authorList>
            <person name="Whitehead M."/>
        </authorList>
    </citation>
    <scope>NUCLEOTIDE SEQUENCE [LARGE SCALE GENOMIC DNA]</scope>
</reference>
<accession>A0AAV0XYW4</accession>
<keyword evidence="4" id="KW-1185">Reference proteome</keyword>
<evidence type="ECO:0000256" key="1">
    <source>
        <dbReference type="SAM" id="MobiDB-lite"/>
    </source>
</evidence>
<dbReference type="GO" id="GO:0140291">
    <property type="term" value="P:peptidyl-glutamate ADP-deribosylation"/>
    <property type="evidence" value="ECO:0007669"/>
    <property type="project" value="TreeGrafter"/>
</dbReference>
<dbReference type="CDD" id="cd02901">
    <property type="entry name" value="Macro_Poa1p-like"/>
    <property type="match status" value="1"/>
</dbReference>
<dbReference type="AlphaFoldDB" id="A0AAV0XYW4"/>
<gene>
    <name evidence="3" type="ORF">MEUPH1_LOCUS27459</name>
</gene>
<dbReference type="Gene3D" id="4.10.60.10">
    <property type="entry name" value="Zinc finger, CCHC-type"/>
    <property type="match status" value="1"/>
</dbReference>
<dbReference type="Gene3D" id="3.40.220.10">
    <property type="entry name" value="Leucine Aminopeptidase, subunit E, domain 1"/>
    <property type="match status" value="1"/>
</dbReference>
<feature type="compositionally biased region" description="Basic residues" evidence="1">
    <location>
        <begin position="93"/>
        <end position="102"/>
    </location>
</feature>
<dbReference type="PANTHER" id="PTHR12521:SF0">
    <property type="entry name" value="ADP-RIBOSE GLYCOHYDROLASE OARD1"/>
    <property type="match status" value="1"/>
</dbReference>
<dbReference type="SMART" id="SM00343">
    <property type="entry name" value="ZnF_C2HC"/>
    <property type="match status" value="1"/>
</dbReference>
<dbReference type="SUPFAM" id="SSF57756">
    <property type="entry name" value="Retrovirus zinc finger-like domains"/>
    <property type="match status" value="1"/>
</dbReference>
<comment type="caution">
    <text evidence="3">The sequence shown here is derived from an EMBL/GenBank/DDBJ whole genome shotgun (WGS) entry which is preliminary data.</text>
</comment>
<feature type="domain" description="CCHC-type" evidence="2">
    <location>
        <begin position="59"/>
        <end position="75"/>
    </location>
</feature>
<dbReference type="InterPro" id="IPR050892">
    <property type="entry name" value="ADP-ribose_metab_enzymes"/>
</dbReference>
<name>A0AAV0XYW4_9HEMI</name>
<feature type="region of interest" description="Disordered" evidence="1">
    <location>
        <begin position="93"/>
        <end position="126"/>
    </location>
</feature>
<dbReference type="SUPFAM" id="SSF52949">
    <property type="entry name" value="Macro domain-like"/>
    <property type="match status" value="1"/>
</dbReference>
<evidence type="ECO:0000259" key="2">
    <source>
        <dbReference type="SMART" id="SM00343"/>
    </source>
</evidence>
<sequence>MYQHQPPVMYQHQPPVMYQHQPATYEQSTMESAMNSTSAPSPTVKSQRPPSRQKLNLVKCLICHKTGHRAAECRSRVRQEPSNRQRAPLLVRPPRRAGRGGRRFMTPVYEPDTQREPSMNNSKESLNQGTLEDIPIELMNMPEEYSLGHCVAKDMRMSAGIAVYFKRKFGRVGELMDQRPNVGSVAHLQENDRFIYYLITKELSNQKPTYNCITAAITKLRDLIVEHGVKKLAIPRIGCGLDKLDWSIVRGIIEIAFQNVGCKIKICHFIHNLSKESELLRVEHPRTIKVRKSIKDIEKRKFEKLNIILFSRKTTLPVYWDQHFESVNEKYCFKSQYCKDYEADLEVGQCLYYRTMEAYIFVIITNENTIDHFSYQNLETGLVKMKMLINNDQWHPTFVIHSMNNYIFEYLINKKIVSLICTTFLELTPCLIIQIVNSNS</sequence>
<dbReference type="GO" id="GO:0008270">
    <property type="term" value="F:zinc ion binding"/>
    <property type="evidence" value="ECO:0007669"/>
    <property type="project" value="InterPro"/>
</dbReference>
<feature type="region of interest" description="Disordered" evidence="1">
    <location>
        <begin position="25"/>
        <end position="52"/>
    </location>
</feature>